<dbReference type="RefSeq" id="WP_014243833.1">
    <property type="nucleotide sequence ID" value="NC_016620.1"/>
</dbReference>
<accession>E1WYK1</accession>
<evidence type="ECO:0000256" key="1">
    <source>
        <dbReference type="SAM" id="SignalP"/>
    </source>
</evidence>
<feature type="chain" id="PRO_5003154739" evidence="1">
    <location>
        <begin position="21"/>
        <end position="102"/>
    </location>
</feature>
<protein>
    <submittedName>
        <fullName evidence="2">Lipoprotein</fullName>
    </submittedName>
</protein>
<sequence>MKNTLLALSIALISTSNILACESVDQKINEYRVGLASQIDVAKAVDCNLNKELSKKSMCNTKIGLKQDLYDYAKRSYEYGMTTQEELFQAKEELNLVKEICN</sequence>
<dbReference type="Proteomes" id="UP000008963">
    <property type="component" value="Chromosome"/>
</dbReference>
<keyword evidence="3" id="KW-1185">Reference proteome</keyword>
<dbReference type="AlphaFoldDB" id="E1WYK1"/>
<dbReference type="EMBL" id="FQ312005">
    <property type="protein sequence ID" value="CBW26049.1"/>
    <property type="molecule type" value="Genomic_DNA"/>
</dbReference>
<feature type="signal peptide" evidence="1">
    <location>
        <begin position="1"/>
        <end position="20"/>
    </location>
</feature>
<dbReference type="PATRIC" id="fig|862908.3.peg.1114"/>
<evidence type="ECO:0000313" key="3">
    <source>
        <dbReference type="Proteomes" id="UP000008963"/>
    </source>
</evidence>
<reference evidence="3" key="1">
    <citation type="journal article" date="2013" name="ISME J.">
        <title>A small predatory core genome in the divergent marine Bacteriovorax marinus SJ and the terrestrial Bdellovibrio bacteriovorus.</title>
        <authorList>
            <person name="Crossman L.C."/>
            <person name="Chen H."/>
            <person name="Cerdeno-Tarraga A.M."/>
            <person name="Brooks K."/>
            <person name="Quail M.A."/>
            <person name="Pineiro S.A."/>
            <person name="Hobley L."/>
            <person name="Sockett R.E."/>
            <person name="Bentley S.D."/>
            <person name="Parkhill J."/>
            <person name="Williams H.N."/>
            <person name="Stine O.C."/>
        </authorList>
    </citation>
    <scope>NUCLEOTIDE SEQUENCE [LARGE SCALE GENOMIC DNA]</scope>
    <source>
        <strain evidence="3">ATCC BAA-682 / DSM 15412 / SJ</strain>
    </source>
</reference>
<proteinExistence type="predicted"/>
<gene>
    <name evidence="2" type="ordered locus">BMS_1171</name>
</gene>
<organism evidence="2 3">
    <name type="scientific">Halobacteriovorax marinus (strain ATCC BAA-682 / DSM 15412 / SJ)</name>
    <name type="common">Bacteriovorax marinus</name>
    <dbReference type="NCBI Taxonomy" id="862908"/>
    <lineage>
        <taxon>Bacteria</taxon>
        <taxon>Pseudomonadati</taxon>
        <taxon>Bdellovibrionota</taxon>
        <taxon>Bacteriovoracia</taxon>
        <taxon>Bacteriovoracales</taxon>
        <taxon>Halobacteriovoraceae</taxon>
        <taxon>Halobacteriovorax</taxon>
    </lineage>
</organism>
<dbReference type="KEGG" id="bmx:BMS_1171"/>
<keyword evidence="2" id="KW-0449">Lipoprotein</keyword>
<name>E1WYK1_HALMS</name>
<dbReference type="HOGENOM" id="CLU_2273437_0_0_7"/>
<evidence type="ECO:0000313" key="2">
    <source>
        <dbReference type="EMBL" id="CBW26049.1"/>
    </source>
</evidence>
<keyword evidence="1" id="KW-0732">Signal</keyword>
<dbReference type="STRING" id="862908.BMS_1171"/>